<dbReference type="PANTHER" id="PTHR38600:SF1">
    <property type="entry name" value="TRANSCRIPTIONAL REGULATORY PROTEIN"/>
    <property type="match status" value="1"/>
</dbReference>
<dbReference type="AlphaFoldDB" id="A0A8B3RYC6"/>
<evidence type="ECO:0000313" key="3">
    <source>
        <dbReference type="Proteomes" id="UP000291831"/>
    </source>
</evidence>
<gene>
    <name evidence="2" type="ORF">AEth_01967</name>
</gene>
<dbReference type="GO" id="GO:0003700">
    <property type="term" value="F:DNA-binding transcription factor activity"/>
    <property type="evidence" value="ECO:0007669"/>
    <property type="project" value="InterPro"/>
</dbReference>
<name>A0A8B3RYC6_9EURY</name>
<dbReference type="Gene3D" id="1.10.10.10">
    <property type="entry name" value="Winged helix-like DNA-binding domain superfamily/Winged helix DNA-binding domain"/>
    <property type="match status" value="1"/>
</dbReference>
<dbReference type="Proteomes" id="UP000291831">
    <property type="component" value="Unassembled WGS sequence"/>
</dbReference>
<proteinExistence type="predicted"/>
<comment type="caution">
    <text evidence="2">The sequence shown here is derived from an EMBL/GenBank/DDBJ whole genome shotgun (WGS) entry which is preliminary data.</text>
</comment>
<evidence type="ECO:0000313" key="2">
    <source>
        <dbReference type="EMBL" id="RZB28707.1"/>
    </source>
</evidence>
<dbReference type="Pfam" id="PF01022">
    <property type="entry name" value="HTH_5"/>
    <property type="match status" value="1"/>
</dbReference>
<dbReference type="InterPro" id="IPR001845">
    <property type="entry name" value="HTH_ArsR_DNA-bd_dom"/>
</dbReference>
<dbReference type="CDD" id="cd00090">
    <property type="entry name" value="HTH_ARSR"/>
    <property type="match status" value="1"/>
</dbReference>
<feature type="domain" description="HTH arsR-type" evidence="1">
    <location>
        <begin position="17"/>
        <end position="60"/>
    </location>
</feature>
<organism evidence="2 3">
    <name type="scientific">Candidatus Argoarchaeum ethanivorans</name>
    <dbReference type="NCBI Taxonomy" id="2608793"/>
    <lineage>
        <taxon>Archaea</taxon>
        <taxon>Methanobacteriati</taxon>
        <taxon>Methanobacteriota</taxon>
        <taxon>Stenosarchaea group</taxon>
        <taxon>Methanomicrobia</taxon>
        <taxon>Methanosarcinales</taxon>
        <taxon>Methanosarcinales incertae sedis</taxon>
        <taxon>GOM Arc I cluster</taxon>
        <taxon>Candidatus Argoarchaeum</taxon>
    </lineage>
</organism>
<accession>A0A8B3RYC6</accession>
<sequence length="95" mass="10775">MKRLLWWLIAGTKGGVNRARVIKAMHDRPYNANQLSEVLGLDYKTIKHHLKVLSDNGMITSVGGGYGTMYFLSSVMEGNYALFEEIWEKIGNKLK</sequence>
<protein>
    <recommendedName>
        <fullName evidence="1">HTH arsR-type domain-containing protein</fullName>
    </recommendedName>
</protein>
<reference evidence="3" key="1">
    <citation type="submission" date="2019-01" db="EMBL/GenBank/DDBJ databases">
        <title>Anaerobic oxidation of ethane by archaea from a marine hydrocarbon seep.</title>
        <authorList>
            <person name="Musat F."/>
        </authorList>
    </citation>
    <scope>NUCLEOTIDE SEQUENCE [LARGE SCALE GENOMIC DNA]</scope>
</reference>
<dbReference type="EMBL" id="RPGO01000040">
    <property type="protein sequence ID" value="RZB28707.1"/>
    <property type="molecule type" value="Genomic_DNA"/>
</dbReference>
<evidence type="ECO:0000259" key="1">
    <source>
        <dbReference type="Pfam" id="PF01022"/>
    </source>
</evidence>
<dbReference type="PANTHER" id="PTHR38600">
    <property type="entry name" value="TRANSCRIPTIONAL REGULATORY PROTEIN"/>
    <property type="match status" value="1"/>
</dbReference>
<dbReference type="InterPro" id="IPR011991">
    <property type="entry name" value="ArsR-like_HTH"/>
</dbReference>
<dbReference type="InterPro" id="IPR036390">
    <property type="entry name" value="WH_DNA-bd_sf"/>
</dbReference>
<dbReference type="SUPFAM" id="SSF46785">
    <property type="entry name" value="Winged helix' DNA-binding domain"/>
    <property type="match status" value="1"/>
</dbReference>
<dbReference type="InterPro" id="IPR036388">
    <property type="entry name" value="WH-like_DNA-bd_sf"/>
</dbReference>